<dbReference type="PANTHER" id="PTHR46211">
    <property type="entry name" value="GLYCEROPHOSPHORYL DIESTER PHOSPHODIESTERASE"/>
    <property type="match status" value="1"/>
</dbReference>
<reference evidence="2 3" key="1">
    <citation type="submission" date="2020-06" db="EMBL/GenBank/DDBJ databases">
        <title>Interaction of electrochemicaly active bacteria, Geobacter bremensis R4 on different carbon anode.</title>
        <authorList>
            <person name="Meng L."/>
            <person name="Yoshida N."/>
        </authorList>
    </citation>
    <scope>NUCLEOTIDE SEQUENCE [LARGE SCALE GENOMIC DNA]</scope>
    <source>
        <strain evidence="2 3">R4</strain>
    </source>
</reference>
<dbReference type="KEGG" id="gbn:GEOBRER4_10530"/>
<dbReference type="InterPro" id="IPR017946">
    <property type="entry name" value="PLC-like_Pdiesterase_TIM-brl"/>
</dbReference>
<dbReference type="RefSeq" id="WP_226377893.1">
    <property type="nucleotide sequence ID" value="NZ_AP023213.1"/>
</dbReference>
<sequence>MIGNTLIIGHRGASRDAPENTLASFRLAFEQGVDGIEADFRLTGDGRIVCLHDGRTARTADADLDVARATLPELERLDFGSWKGAAWRGERIPTLREVLELLPQGKRIYIELKSGQEIVPALQEDLAASGVPADQVRFLAFDAALIKAVKGRLPGYRACWLTDYRWRNGWHPSQQEILATLADCGADGLASRDKGALDAALVGELRQRELEVHVWTVDRVSAARRLLLLGVDSIMTNRPGWLRRALEDKP</sequence>
<keyword evidence="3" id="KW-1185">Reference proteome</keyword>
<evidence type="ECO:0000313" key="2">
    <source>
        <dbReference type="EMBL" id="BCG46303.1"/>
    </source>
</evidence>
<dbReference type="AlphaFoldDB" id="A0A6S6LXC7"/>
<dbReference type="Proteomes" id="UP000515472">
    <property type="component" value="Chromosome"/>
</dbReference>
<feature type="domain" description="GP-PDE" evidence="1">
    <location>
        <begin position="5"/>
        <end position="246"/>
    </location>
</feature>
<evidence type="ECO:0000259" key="1">
    <source>
        <dbReference type="PROSITE" id="PS51704"/>
    </source>
</evidence>
<evidence type="ECO:0000313" key="3">
    <source>
        <dbReference type="Proteomes" id="UP000515472"/>
    </source>
</evidence>
<dbReference type="GO" id="GO:0006629">
    <property type="term" value="P:lipid metabolic process"/>
    <property type="evidence" value="ECO:0007669"/>
    <property type="project" value="InterPro"/>
</dbReference>
<dbReference type="EMBL" id="AP023213">
    <property type="protein sequence ID" value="BCG46303.1"/>
    <property type="molecule type" value="Genomic_DNA"/>
</dbReference>
<dbReference type="PANTHER" id="PTHR46211:SF1">
    <property type="entry name" value="GLYCEROPHOSPHODIESTER PHOSPHODIESTERASE, CYTOPLASMIC"/>
    <property type="match status" value="1"/>
</dbReference>
<protein>
    <submittedName>
        <fullName evidence="2">Glycerophosphoryl diester phosphodiesterase</fullName>
    </submittedName>
</protein>
<dbReference type="GO" id="GO:0008081">
    <property type="term" value="F:phosphoric diester hydrolase activity"/>
    <property type="evidence" value="ECO:0007669"/>
    <property type="project" value="InterPro"/>
</dbReference>
<organism evidence="2 3">
    <name type="scientific">Citrifermentans bremense</name>
    <dbReference type="NCBI Taxonomy" id="60035"/>
    <lineage>
        <taxon>Bacteria</taxon>
        <taxon>Pseudomonadati</taxon>
        <taxon>Thermodesulfobacteriota</taxon>
        <taxon>Desulfuromonadia</taxon>
        <taxon>Geobacterales</taxon>
        <taxon>Geobacteraceae</taxon>
        <taxon>Citrifermentans</taxon>
    </lineage>
</organism>
<dbReference type="PROSITE" id="PS51704">
    <property type="entry name" value="GP_PDE"/>
    <property type="match status" value="1"/>
</dbReference>
<dbReference type="SUPFAM" id="SSF51695">
    <property type="entry name" value="PLC-like phosphodiesterases"/>
    <property type="match status" value="1"/>
</dbReference>
<dbReference type="CDD" id="cd08582">
    <property type="entry name" value="GDPD_like_2"/>
    <property type="match status" value="1"/>
</dbReference>
<dbReference type="Pfam" id="PF03009">
    <property type="entry name" value="GDPD"/>
    <property type="match status" value="1"/>
</dbReference>
<proteinExistence type="predicted"/>
<gene>
    <name evidence="2" type="ORF">GEOBRER4_n1094</name>
</gene>
<accession>A0A6S6LXC7</accession>
<dbReference type="Gene3D" id="3.20.20.190">
    <property type="entry name" value="Phosphatidylinositol (PI) phosphodiesterase"/>
    <property type="match status" value="1"/>
</dbReference>
<dbReference type="InterPro" id="IPR030395">
    <property type="entry name" value="GP_PDE_dom"/>
</dbReference>
<name>A0A6S6LXC7_9BACT</name>